<reference evidence="3 4" key="1">
    <citation type="journal article" date="2021" name="Hortic Res">
        <title>Chromosome-scale assembly of the Dendrobium chrysotoxum genome enhances the understanding of orchid evolution.</title>
        <authorList>
            <person name="Zhang Y."/>
            <person name="Zhang G.Q."/>
            <person name="Zhang D."/>
            <person name="Liu X.D."/>
            <person name="Xu X.Y."/>
            <person name="Sun W.H."/>
            <person name="Yu X."/>
            <person name="Zhu X."/>
            <person name="Wang Z.W."/>
            <person name="Zhao X."/>
            <person name="Zhong W.Y."/>
            <person name="Chen H."/>
            <person name="Yin W.L."/>
            <person name="Huang T."/>
            <person name="Niu S.C."/>
            <person name="Liu Z.J."/>
        </authorList>
    </citation>
    <scope>NUCLEOTIDE SEQUENCE [LARGE SCALE GENOMIC DNA]</scope>
    <source>
        <strain evidence="3">Lindl</strain>
    </source>
</reference>
<dbReference type="Gene3D" id="2.20.25.10">
    <property type="match status" value="2"/>
</dbReference>
<gene>
    <name evidence="3" type="ORF">IEQ34_015088</name>
</gene>
<name>A0AAV7GL20_DENCH</name>
<keyword evidence="4" id="KW-1185">Reference proteome</keyword>
<dbReference type="SUPFAM" id="SSF57783">
    <property type="entry name" value="Zinc beta-ribbon"/>
    <property type="match status" value="2"/>
</dbReference>
<evidence type="ECO:0000313" key="3">
    <source>
        <dbReference type="EMBL" id="KAH0457181.1"/>
    </source>
</evidence>
<comment type="caution">
    <text evidence="3">The sequence shown here is derived from an EMBL/GenBank/DDBJ whole genome shotgun (WGS) entry which is preliminary data.</text>
</comment>
<organism evidence="3 4">
    <name type="scientific">Dendrobium chrysotoxum</name>
    <name type="common">Orchid</name>
    <dbReference type="NCBI Taxonomy" id="161865"/>
    <lineage>
        <taxon>Eukaryota</taxon>
        <taxon>Viridiplantae</taxon>
        <taxon>Streptophyta</taxon>
        <taxon>Embryophyta</taxon>
        <taxon>Tracheophyta</taxon>
        <taxon>Spermatophyta</taxon>
        <taxon>Magnoliopsida</taxon>
        <taxon>Liliopsida</taxon>
        <taxon>Asparagales</taxon>
        <taxon>Orchidaceae</taxon>
        <taxon>Epidendroideae</taxon>
        <taxon>Malaxideae</taxon>
        <taxon>Dendrobiinae</taxon>
        <taxon>Dendrobium</taxon>
    </lineage>
</organism>
<dbReference type="PANTHER" id="PTHR11239:SF1">
    <property type="entry name" value="DNA-DIRECTED RNA POLYMERASE II SUBUNIT RPB9"/>
    <property type="match status" value="1"/>
</dbReference>
<dbReference type="Pfam" id="PF02150">
    <property type="entry name" value="Zn_ribbon_RPB9"/>
    <property type="match status" value="1"/>
</dbReference>
<keyword evidence="1" id="KW-0539">Nucleus</keyword>
<dbReference type="GO" id="GO:0003899">
    <property type="term" value="F:DNA-directed RNA polymerase activity"/>
    <property type="evidence" value="ECO:0007669"/>
    <property type="project" value="InterPro"/>
</dbReference>
<accession>A0AAV7GL20</accession>
<dbReference type="InterPro" id="IPR012164">
    <property type="entry name" value="Rpa12/Rpb9/Rpc10/TFS"/>
</dbReference>
<protein>
    <recommendedName>
        <fullName evidence="2">DNA-directed RNA polymerase II subunit RPB9-like zinc ribbon domain-containing protein</fullName>
    </recommendedName>
</protein>
<dbReference type="PANTHER" id="PTHR11239">
    <property type="entry name" value="DNA-DIRECTED RNA POLYMERASE"/>
    <property type="match status" value="1"/>
</dbReference>
<dbReference type="AlphaFoldDB" id="A0AAV7GL20"/>
<dbReference type="GO" id="GO:0006367">
    <property type="term" value="P:transcription initiation at RNA polymerase II promoter"/>
    <property type="evidence" value="ECO:0007669"/>
    <property type="project" value="TreeGrafter"/>
</dbReference>
<evidence type="ECO:0000256" key="1">
    <source>
        <dbReference type="ARBA" id="ARBA00023242"/>
    </source>
</evidence>
<dbReference type="Proteomes" id="UP000775213">
    <property type="component" value="Unassembled WGS sequence"/>
</dbReference>
<dbReference type="EMBL" id="JAGFBR010000013">
    <property type="protein sequence ID" value="KAH0457181.1"/>
    <property type="molecule type" value="Genomic_DNA"/>
</dbReference>
<proteinExistence type="predicted"/>
<dbReference type="GO" id="GO:0001193">
    <property type="term" value="P:maintenance of transcriptional fidelity during transcription elongation by RNA polymerase II"/>
    <property type="evidence" value="ECO:0007669"/>
    <property type="project" value="TreeGrafter"/>
</dbReference>
<dbReference type="SMART" id="SM00661">
    <property type="entry name" value="RPOL9"/>
    <property type="match status" value="1"/>
</dbReference>
<evidence type="ECO:0000313" key="4">
    <source>
        <dbReference type="Proteomes" id="UP000775213"/>
    </source>
</evidence>
<dbReference type="GO" id="GO:0005665">
    <property type="term" value="C:RNA polymerase II, core complex"/>
    <property type="evidence" value="ECO:0007669"/>
    <property type="project" value="TreeGrafter"/>
</dbReference>
<evidence type="ECO:0000259" key="2">
    <source>
        <dbReference type="SMART" id="SM00661"/>
    </source>
</evidence>
<dbReference type="InterPro" id="IPR001529">
    <property type="entry name" value="Zn_ribbon_RPB9"/>
</dbReference>
<sequence>MQFCPDCRNLLYKKEDKKENMLVIACRICPYQEKVEGKNKMRHETNPTEPPLILRDAYEDPTLPREKGVSCPVCGHPRVVWFYGNRESMVQTFACCNPKCRHNWTNHA</sequence>
<dbReference type="GO" id="GO:0006283">
    <property type="term" value="P:transcription-coupled nucleotide-excision repair"/>
    <property type="evidence" value="ECO:0007669"/>
    <property type="project" value="TreeGrafter"/>
</dbReference>
<feature type="domain" description="DNA-directed RNA polymerase II subunit RPB9-like zinc ribbon" evidence="2">
    <location>
        <begin position="2"/>
        <end position="53"/>
    </location>
</feature>